<dbReference type="GO" id="GO:0005739">
    <property type="term" value="C:mitochondrion"/>
    <property type="evidence" value="ECO:0007669"/>
    <property type="project" value="UniProtKB-SubCell"/>
</dbReference>
<name>A0A6A6Q8R3_9PEZI</name>
<gene>
    <name evidence="8" type="ORF">BU16DRAFT_225123</name>
</gene>
<comment type="subcellular location">
    <subcellularLocation>
        <location evidence="1">Mitochondrion</location>
    </subcellularLocation>
</comment>
<organism evidence="8 9">
    <name type="scientific">Lophium mytilinum</name>
    <dbReference type="NCBI Taxonomy" id="390894"/>
    <lineage>
        <taxon>Eukaryota</taxon>
        <taxon>Fungi</taxon>
        <taxon>Dikarya</taxon>
        <taxon>Ascomycota</taxon>
        <taxon>Pezizomycotina</taxon>
        <taxon>Dothideomycetes</taxon>
        <taxon>Pleosporomycetidae</taxon>
        <taxon>Mytilinidiales</taxon>
        <taxon>Mytilinidiaceae</taxon>
        <taxon>Lophium</taxon>
    </lineage>
</organism>
<dbReference type="InterPro" id="IPR011009">
    <property type="entry name" value="Kinase-like_dom_sf"/>
</dbReference>
<reference evidence="8" key="1">
    <citation type="journal article" date="2020" name="Stud. Mycol.">
        <title>101 Dothideomycetes genomes: a test case for predicting lifestyles and emergence of pathogens.</title>
        <authorList>
            <person name="Haridas S."/>
            <person name="Albert R."/>
            <person name="Binder M."/>
            <person name="Bloem J."/>
            <person name="Labutti K."/>
            <person name="Salamov A."/>
            <person name="Andreopoulos B."/>
            <person name="Baker S."/>
            <person name="Barry K."/>
            <person name="Bills G."/>
            <person name="Bluhm B."/>
            <person name="Cannon C."/>
            <person name="Castanera R."/>
            <person name="Culley D."/>
            <person name="Daum C."/>
            <person name="Ezra D."/>
            <person name="Gonzalez J."/>
            <person name="Henrissat B."/>
            <person name="Kuo A."/>
            <person name="Liang C."/>
            <person name="Lipzen A."/>
            <person name="Lutzoni F."/>
            <person name="Magnuson J."/>
            <person name="Mondo S."/>
            <person name="Nolan M."/>
            <person name="Ohm R."/>
            <person name="Pangilinan J."/>
            <person name="Park H.-J."/>
            <person name="Ramirez L."/>
            <person name="Alfaro M."/>
            <person name="Sun H."/>
            <person name="Tritt A."/>
            <person name="Yoshinaga Y."/>
            <person name="Zwiers L.-H."/>
            <person name="Turgeon B."/>
            <person name="Goodwin S."/>
            <person name="Spatafora J."/>
            <person name="Crous P."/>
            <person name="Grigoriev I."/>
        </authorList>
    </citation>
    <scope>NUCLEOTIDE SEQUENCE</scope>
    <source>
        <strain evidence="8">CBS 269.34</strain>
    </source>
</reference>
<dbReference type="Pfam" id="PF01636">
    <property type="entry name" value="APH"/>
    <property type="match status" value="1"/>
</dbReference>
<evidence type="ECO:0000256" key="4">
    <source>
        <dbReference type="ARBA" id="ARBA00022946"/>
    </source>
</evidence>
<accession>A0A6A6Q8R3</accession>
<keyword evidence="5" id="KW-0496">Mitochondrion</keyword>
<protein>
    <recommendedName>
        <fullName evidence="3">Altered inheritance of mitochondria protein 9, mitochondrial</fullName>
    </recommendedName>
    <alternativeName>
        <fullName evidence="6">Found in mitochondrial proteome protein 29</fullName>
    </alternativeName>
</protein>
<comment type="similarity">
    <text evidence="2">Belongs to the AIM9 family.</text>
</comment>
<dbReference type="AlphaFoldDB" id="A0A6A6Q8R3"/>
<dbReference type="InterPro" id="IPR051035">
    <property type="entry name" value="Mito_inheritance_9"/>
</dbReference>
<evidence type="ECO:0000259" key="7">
    <source>
        <dbReference type="Pfam" id="PF01636"/>
    </source>
</evidence>
<keyword evidence="9" id="KW-1185">Reference proteome</keyword>
<dbReference type="Proteomes" id="UP000799750">
    <property type="component" value="Unassembled WGS sequence"/>
</dbReference>
<dbReference type="EMBL" id="MU004202">
    <property type="protein sequence ID" value="KAF2488682.1"/>
    <property type="molecule type" value="Genomic_DNA"/>
</dbReference>
<dbReference type="PANTHER" id="PTHR36091:SF1">
    <property type="entry name" value="ALTERED INHERITANCE OF MITOCHONDRIA PROTEIN 9, MITOCHONDRIAL"/>
    <property type="match status" value="1"/>
</dbReference>
<evidence type="ECO:0000313" key="9">
    <source>
        <dbReference type="Proteomes" id="UP000799750"/>
    </source>
</evidence>
<evidence type="ECO:0000313" key="8">
    <source>
        <dbReference type="EMBL" id="KAF2488682.1"/>
    </source>
</evidence>
<evidence type="ECO:0000256" key="3">
    <source>
        <dbReference type="ARBA" id="ARBA00016197"/>
    </source>
</evidence>
<sequence>MIVRLQWLRQTPHATRVAVRAINTAASIPRLPKETQLPTGPDPYAYTSDRWLHRDDIQRKARHVAFDFVALCAKAVKACGDRATRVVRYEKKERGFNRVFILEMDSGRKVVAKVPFGIAGPRRLITSSEVATMEYVRQNTSLPIPKVLDWSDGHEIGTEYIIMDHAPGVSLHSRWPDLSMPERKLCAQFLVLKTETMKKLTFPAYGSIFFADAPIDSESKIKLSDRFCVGPHVGTRYWDCDAGRPRFYEERPPDRGPWHDLESYCTGLVNAGFSRIPKDDGSLTFTHTHWDSRSIQEHNRLIYISTKILAELINHPSIRYSTRPTLFYLDLHRCNIFVSEDDPTRITAIIDWQSAAIEPLFTSLPETPVMAEDSVADIPALKILEGRSPKHILYSQPTGRLPVESPEGKLARRRYKLDDSFFQPMYEALLLHWALRKRDARRIDGTLLRLFTSCANDNTARLREDLINLSNRWEELQLNGSCPYQPTPKELAEHAKTLQDFRTTQHLITSLKRNIGVDSDGRIPAEHYEVVKAEHRILFKHFVERFVEGGGTIDEATRHWPFDEGWRMILDGCFPEWDDY</sequence>
<evidence type="ECO:0000256" key="5">
    <source>
        <dbReference type="ARBA" id="ARBA00023128"/>
    </source>
</evidence>
<evidence type="ECO:0000256" key="2">
    <source>
        <dbReference type="ARBA" id="ARBA00005543"/>
    </source>
</evidence>
<dbReference type="PANTHER" id="PTHR36091">
    <property type="entry name" value="ALTERED INHERITANCE OF MITOCHONDRIA PROTEIN 9, MITOCHONDRIAL"/>
    <property type="match status" value="1"/>
</dbReference>
<keyword evidence="4" id="KW-0809">Transit peptide</keyword>
<evidence type="ECO:0000256" key="1">
    <source>
        <dbReference type="ARBA" id="ARBA00004173"/>
    </source>
</evidence>
<dbReference type="InterPro" id="IPR002575">
    <property type="entry name" value="Aminoglycoside_PTrfase"/>
</dbReference>
<dbReference type="SUPFAM" id="SSF56112">
    <property type="entry name" value="Protein kinase-like (PK-like)"/>
    <property type="match status" value="1"/>
</dbReference>
<feature type="domain" description="Aminoglycoside phosphotransferase" evidence="7">
    <location>
        <begin position="97"/>
        <end position="359"/>
    </location>
</feature>
<proteinExistence type="inferred from homology"/>
<evidence type="ECO:0000256" key="6">
    <source>
        <dbReference type="ARBA" id="ARBA00031849"/>
    </source>
</evidence>
<dbReference type="OrthoDB" id="2831558at2759"/>